<evidence type="ECO:0000313" key="2">
    <source>
        <dbReference type="Proteomes" id="UP000010932"/>
    </source>
</evidence>
<gene>
    <name evidence="1" type="ORF">O53_2303</name>
</gene>
<proteinExistence type="predicted"/>
<dbReference type="AlphaFoldDB" id="L7E5C0"/>
<comment type="caution">
    <text evidence="1">The sequence shown here is derived from an EMBL/GenBank/DDBJ whole genome shotgun (WGS) entry which is preliminary data.</text>
</comment>
<evidence type="ECO:0000313" key="1">
    <source>
        <dbReference type="EMBL" id="ELP53497.1"/>
    </source>
</evidence>
<sequence>MFFILGCFLINCKESIGPPLDNLFLSSQVQESQEIVKKKVNFQFLHYL</sequence>
<organism evidence="1 2">
    <name type="scientific">Microcystis aeruginosa TAIHU98</name>
    <dbReference type="NCBI Taxonomy" id="1134457"/>
    <lineage>
        <taxon>Bacteria</taxon>
        <taxon>Bacillati</taxon>
        <taxon>Cyanobacteriota</taxon>
        <taxon>Cyanophyceae</taxon>
        <taxon>Oscillatoriophycideae</taxon>
        <taxon>Chroococcales</taxon>
        <taxon>Microcystaceae</taxon>
        <taxon>Microcystis</taxon>
    </lineage>
</organism>
<dbReference type="Proteomes" id="UP000010932">
    <property type="component" value="Unassembled WGS sequence"/>
</dbReference>
<dbReference type="EMBL" id="ANKQ01000002">
    <property type="protein sequence ID" value="ELP53497.1"/>
    <property type="molecule type" value="Genomic_DNA"/>
</dbReference>
<reference evidence="1 2" key="1">
    <citation type="journal article" date="2013" name="Genome Announc.">
        <title>Whole-Genome Sequence of Microcystis aeruginosa TAIHU98, a Nontoxic Bloom-Forming Strain Isolated from Taihu Lake, China.</title>
        <authorList>
            <person name="Yang C."/>
            <person name="Zhang W."/>
            <person name="Ren M."/>
            <person name="Song L."/>
            <person name="Li T."/>
            <person name="Zhao J."/>
        </authorList>
    </citation>
    <scope>NUCLEOTIDE SEQUENCE [LARGE SCALE GENOMIC DNA]</scope>
    <source>
        <strain evidence="1 2">TAIHU98</strain>
    </source>
</reference>
<protein>
    <submittedName>
        <fullName evidence="1">Uncharacterized protein</fullName>
    </submittedName>
</protein>
<accession>L7E5C0</accession>
<name>L7E5C0_MICAE</name>